<evidence type="ECO:0000313" key="2">
    <source>
        <dbReference type="EMBL" id="CAJ0602297.1"/>
    </source>
</evidence>
<comment type="caution">
    <text evidence="2">The sequence shown here is derived from an EMBL/GenBank/DDBJ whole genome shotgun (WGS) entry which is preliminary data.</text>
</comment>
<protein>
    <submittedName>
        <fullName evidence="2">Uncharacterized protein</fullName>
    </submittedName>
</protein>
<feature type="signal peptide" evidence="1">
    <location>
        <begin position="1"/>
        <end position="20"/>
    </location>
</feature>
<keyword evidence="1" id="KW-0732">Signal</keyword>
<dbReference type="EMBL" id="CATQJL010000305">
    <property type="protein sequence ID" value="CAJ0602297.1"/>
    <property type="molecule type" value="Genomic_DNA"/>
</dbReference>
<organism evidence="2 3">
    <name type="scientific">Cylicocyclus nassatus</name>
    <name type="common">Nematode worm</name>
    <dbReference type="NCBI Taxonomy" id="53992"/>
    <lineage>
        <taxon>Eukaryota</taxon>
        <taxon>Metazoa</taxon>
        <taxon>Ecdysozoa</taxon>
        <taxon>Nematoda</taxon>
        <taxon>Chromadorea</taxon>
        <taxon>Rhabditida</taxon>
        <taxon>Rhabditina</taxon>
        <taxon>Rhabditomorpha</taxon>
        <taxon>Strongyloidea</taxon>
        <taxon>Strongylidae</taxon>
        <taxon>Cylicocyclus</taxon>
    </lineage>
</organism>
<sequence length="57" mass="6907">MKRVRHFMLLLFVTFVVYQGWSVQQAKFQSVLFFPSQELVEEKEESFLLLEKFCFVV</sequence>
<feature type="chain" id="PRO_5041312332" evidence="1">
    <location>
        <begin position="21"/>
        <end position="57"/>
    </location>
</feature>
<accession>A0AA36H1P8</accession>
<reference evidence="2" key="1">
    <citation type="submission" date="2023-07" db="EMBL/GenBank/DDBJ databases">
        <authorList>
            <consortium name="CYATHOMIX"/>
        </authorList>
    </citation>
    <scope>NUCLEOTIDE SEQUENCE</scope>
    <source>
        <strain evidence="2">N/A</strain>
    </source>
</reference>
<evidence type="ECO:0000313" key="3">
    <source>
        <dbReference type="Proteomes" id="UP001176961"/>
    </source>
</evidence>
<dbReference type="Proteomes" id="UP001176961">
    <property type="component" value="Unassembled WGS sequence"/>
</dbReference>
<gene>
    <name evidence="2" type="ORF">CYNAS_LOCUS14280</name>
</gene>
<keyword evidence="3" id="KW-1185">Reference proteome</keyword>
<proteinExistence type="predicted"/>
<dbReference type="AlphaFoldDB" id="A0AA36H1P8"/>
<name>A0AA36H1P8_CYLNA</name>
<evidence type="ECO:0000256" key="1">
    <source>
        <dbReference type="SAM" id="SignalP"/>
    </source>
</evidence>